<dbReference type="PROSITE" id="PS00086">
    <property type="entry name" value="CYTOCHROME_P450"/>
    <property type="match status" value="1"/>
</dbReference>
<comment type="similarity">
    <text evidence="2 7">Belongs to the cytochrome P450 family.</text>
</comment>
<dbReference type="Gene3D" id="1.10.630.10">
    <property type="entry name" value="Cytochrome P450"/>
    <property type="match status" value="1"/>
</dbReference>
<dbReference type="EMBL" id="CAJVRC010000863">
    <property type="protein sequence ID" value="CAG8898344.1"/>
    <property type="molecule type" value="Genomic_DNA"/>
</dbReference>
<sequence>MACSCGEIPLIGQGTKPYKKPFGETYLKWFKEVPNDGLITYRSFLNGDRLLVTSPKAIADVLVRNSYHYEKVPEERSIIARFLGDGLTIVEGEEHQMQRKLLTPVYSLRTIKDLYPIFWSTAIKLTQSMSKNMEQTTKKSGVYEINFWANQATIDLIAIAGLGKEFNCLDGVENELFTAYQEIFTWAPEKEVYMALNRILSPKIIEAIPWAVNERINVTTAILRRVCRELVDEKLEAYAKQETDKNDILSLMISQGNWTAERLVEQLLTFIAAGHETSASSFTWACYLLAEHPEVQARLSKELHSTVRPLLAGEAQQDPASISGLLENLPYLNAVCNEVLRFYPPVPFIRRYSITPTTILGQHIPAGTRVILCPWATNRDPALWGPEAGVFKPERWIDPVTGRSNKEGGMSSNFANLTFSHGPRSCIGQNFAKAELRTLVAVFVSKFKFQMAVPGENIVPVGIVSVRPKDGLHLKIEDRG</sequence>
<dbReference type="InterPro" id="IPR017972">
    <property type="entry name" value="Cyt_P450_CS"/>
</dbReference>
<evidence type="ECO:0000313" key="9">
    <source>
        <dbReference type="Proteomes" id="UP001154252"/>
    </source>
</evidence>
<accession>A0A9W4K9M1</accession>
<dbReference type="GO" id="GO:0004497">
    <property type="term" value="F:monooxygenase activity"/>
    <property type="evidence" value="ECO:0007669"/>
    <property type="project" value="UniProtKB-KW"/>
</dbReference>
<feature type="binding site" description="axial binding residue" evidence="6">
    <location>
        <position position="426"/>
    </location>
    <ligand>
        <name>heme</name>
        <dbReference type="ChEBI" id="CHEBI:30413"/>
    </ligand>
    <ligandPart>
        <name>Fe</name>
        <dbReference type="ChEBI" id="CHEBI:18248"/>
    </ligandPart>
</feature>
<evidence type="ECO:0000313" key="8">
    <source>
        <dbReference type="EMBL" id="CAG8898344.1"/>
    </source>
</evidence>
<dbReference type="Pfam" id="PF00067">
    <property type="entry name" value="p450"/>
    <property type="match status" value="1"/>
</dbReference>
<keyword evidence="5 6" id="KW-0408">Iron</keyword>
<dbReference type="InterPro" id="IPR002401">
    <property type="entry name" value="Cyt_P450_E_grp-I"/>
</dbReference>
<dbReference type="PANTHER" id="PTHR24305">
    <property type="entry name" value="CYTOCHROME P450"/>
    <property type="match status" value="1"/>
</dbReference>
<dbReference type="AlphaFoldDB" id="A0A9W4K9M1"/>
<dbReference type="SUPFAM" id="SSF48264">
    <property type="entry name" value="Cytochrome P450"/>
    <property type="match status" value="1"/>
</dbReference>
<name>A0A9W4K9M1_9EURO</name>
<evidence type="ECO:0000256" key="3">
    <source>
        <dbReference type="ARBA" id="ARBA00022723"/>
    </source>
</evidence>
<dbReference type="PRINTS" id="PR00385">
    <property type="entry name" value="P450"/>
</dbReference>
<keyword evidence="4 7" id="KW-0560">Oxidoreductase</keyword>
<keyword evidence="9" id="KW-1185">Reference proteome</keyword>
<dbReference type="GO" id="GO:0020037">
    <property type="term" value="F:heme binding"/>
    <property type="evidence" value="ECO:0007669"/>
    <property type="project" value="InterPro"/>
</dbReference>
<dbReference type="GO" id="GO:0005506">
    <property type="term" value="F:iron ion binding"/>
    <property type="evidence" value="ECO:0007669"/>
    <property type="project" value="InterPro"/>
</dbReference>
<dbReference type="GO" id="GO:0043386">
    <property type="term" value="P:mycotoxin biosynthetic process"/>
    <property type="evidence" value="ECO:0007669"/>
    <property type="project" value="UniProtKB-ARBA"/>
</dbReference>
<dbReference type="InterPro" id="IPR001128">
    <property type="entry name" value="Cyt_P450"/>
</dbReference>
<evidence type="ECO:0000256" key="4">
    <source>
        <dbReference type="ARBA" id="ARBA00023002"/>
    </source>
</evidence>
<proteinExistence type="inferred from homology"/>
<dbReference type="PANTHER" id="PTHR24305:SF166">
    <property type="entry name" value="CYTOCHROME P450 12A4, MITOCHONDRIAL-RELATED"/>
    <property type="match status" value="1"/>
</dbReference>
<keyword evidence="3 6" id="KW-0479">Metal-binding</keyword>
<protein>
    <recommendedName>
        <fullName evidence="10">Cytochrome P450 monooxygenase</fullName>
    </recommendedName>
</protein>
<dbReference type="OrthoDB" id="1470350at2759"/>
<comment type="cofactor">
    <cofactor evidence="1 6">
        <name>heme</name>
        <dbReference type="ChEBI" id="CHEBI:30413"/>
    </cofactor>
</comment>
<organism evidence="8 9">
    <name type="scientific">Penicillium egyptiacum</name>
    <dbReference type="NCBI Taxonomy" id="1303716"/>
    <lineage>
        <taxon>Eukaryota</taxon>
        <taxon>Fungi</taxon>
        <taxon>Dikarya</taxon>
        <taxon>Ascomycota</taxon>
        <taxon>Pezizomycotina</taxon>
        <taxon>Eurotiomycetes</taxon>
        <taxon>Eurotiomycetidae</taxon>
        <taxon>Eurotiales</taxon>
        <taxon>Aspergillaceae</taxon>
        <taxon>Penicillium</taxon>
    </lineage>
</organism>
<dbReference type="Proteomes" id="UP001154252">
    <property type="component" value="Unassembled WGS sequence"/>
</dbReference>
<evidence type="ECO:0008006" key="10">
    <source>
        <dbReference type="Google" id="ProtNLM"/>
    </source>
</evidence>
<keyword evidence="6 7" id="KW-0349">Heme</keyword>
<keyword evidence="7" id="KW-0503">Monooxygenase</keyword>
<dbReference type="InterPro" id="IPR050121">
    <property type="entry name" value="Cytochrome_P450_monoxygenase"/>
</dbReference>
<dbReference type="PRINTS" id="PR00463">
    <property type="entry name" value="EP450I"/>
</dbReference>
<dbReference type="GO" id="GO:0016705">
    <property type="term" value="F:oxidoreductase activity, acting on paired donors, with incorporation or reduction of molecular oxygen"/>
    <property type="evidence" value="ECO:0007669"/>
    <property type="project" value="InterPro"/>
</dbReference>
<dbReference type="CDD" id="cd11069">
    <property type="entry name" value="CYP_FUM15-like"/>
    <property type="match status" value="1"/>
</dbReference>
<evidence type="ECO:0000256" key="7">
    <source>
        <dbReference type="RuleBase" id="RU000461"/>
    </source>
</evidence>
<evidence type="ECO:0000256" key="1">
    <source>
        <dbReference type="ARBA" id="ARBA00001971"/>
    </source>
</evidence>
<comment type="caution">
    <text evidence="8">The sequence shown here is derived from an EMBL/GenBank/DDBJ whole genome shotgun (WGS) entry which is preliminary data.</text>
</comment>
<dbReference type="InterPro" id="IPR036396">
    <property type="entry name" value="Cyt_P450_sf"/>
</dbReference>
<evidence type="ECO:0000256" key="5">
    <source>
        <dbReference type="ARBA" id="ARBA00023004"/>
    </source>
</evidence>
<evidence type="ECO:0000256" key="6">
    <source>
        <dbReference type="PIRSR" id="PIRSR602401-1"/>
    </source>
</evidence>
<reference evidence="8" key="1">
    <citation type="submission" date="2021-07" db="EMBL/GenBank/DDBJ databases">
        <authorList>
            <person name="Branca A.L. A."/>
        </authorList>
    </citation>
    <scope>NUCLEOTIDE SEQUENCE</scope>
</reference>
<evidence type="ECO:0000256" key="2">
    <source>
        <dbReference type="ARBA" id="ARBA00010617"/>
    </source>
</evidence>
<gene>
    <name evidence="8" type="ORF">PEGY_LOCUS5113</name>
</gene>